<dbReference type="Pfam" id="PF10534">
    <property type="entry name" value="CRIC_ras_sig"/>
    <property type="match status" value="1"/>
</dbReference>
<evidence type="ECO:0000256" key="3">
    <source>
        <dbReference type="ARBA" id="ARBA00009498"/>
    </source>
</evidence>
<evidence type="ECO:0000256" key="2">
    <source>
        <dbReference type="ARBA" id="ARBA00004922"/>
    </source>
</evidence>
<protein>
    <recommendedName>
        <fullName evidence="10">GDP-fucose protein O-fucosyltransferase 2</fullName>
        <ecNumber evidence="4">2.4.1.221</ecNumber>
    </recommendedName>
    <alternativeName>
        <fullName evidence="11">Peptide-O-fucosyltransferase 2</fullName>
    </alternativeName>
</protein>
<dbReference type="Gene3D" id="3.40.50.11350">
    <property type="match status" value="1"/>
</dbReference>
<dbReference type="OrthoDB" id="74412at2759"/>
<dbReference type="PROSITE" id="PS50003">
    <property type="entry name" value="PH_DOMAIN"/>
    <property type="match status" value="1"/>
</dbReference>
<dbReference type="AlphaFoldDB" id="A0A6V7X9V3"/>
<comment type="pathway">
    <text evidence="2">Protein modification; protein glycosylation.</text>
</comment>
<evidence type="ECO:0000256" key="12">
    <source>
        <dbReference type="ARBA" id="ARBA00047273"/>
    </source>
</evidence>
<comment type="caution">
    <text evidence="17">The sequence shown here is derived from an EMBL/GenBank/DDBJ whole genome shotgun (WGS) entry which is preliminary data.</text>
</comment>
<evidence type="ECO:0000256" key="5">
    <source>
        <dbReference type="ARBA" id="ARBA00022679"/>
    </source>
</evidence>
<dbReference type="Pfam" id="PF10250">
    <property type="entry name" value="O-FucT"/>
    <property type="match status" value="1"/>
</dbReference>
<evidence type="ECO:0000256" key="4">
    <source>
        <dbReference type="ARBA" id="ARBA00012196"/>
    </source>
</evidence>
<sequence>MTKIYSFTFHNSNLPAIFQCDNWTAQQVAEWLNGVDDGMAPYIRHFVTHNITGSKLLNVDNDTLKRIGVNREASRAKIISAINLLLYYSYSIKYENLQKLALKTRVCTNEILEAVSTATPIINNSSNASMHIEVLNNVLGALASTYENTIRLIFWLERNPFVGNKKYAKMRNNLATYVDEMVDCVNNPNNPKFFSVPQLLIERAKMIQQVCNEIIHLPDPSILYTAFLDRITIRRPASADWGFEIGRTCLGINLITRVDYNSPSAFPDKFDVGDEILEINGQSVIGWKRTTLLRRLNEKQQFLRPGQAQFSNLENVETQLLLCKRPRESCSPQRFPKIQDCGNLGGDQEAKRLTKLALDFKNKIGTDFSMRWHRNQKEISNELKKQENNNSSNHLALRRVRSSSFTANVNSNSRRCSDCSLPQASRCISLLIPTGKQQLFRRASVWNESPPGTLHSPFKDSNSWLLLLASWGTENNRLATTTRPDRIQKRPPPLKGILEPGEVSVVVDKGEIEDGQNGIVFSSVEIVQENELLKIGTSLSVIVEPEWNAPIKEITGISTQQRIPFSENAVNPLPVISESPLSNIHAKIARFFYGEFSTTPSPSPSSINIQNSSQDLTIKTSTTFLPKQTTNPECKTPITPNSKYSLELPFSSSTSTKLGEGSSSSLCSVDSPSYTSTIVKTASSSRNRLAPLAEPDEVGDLLLTYVPISSSENAINNCQSTQNISSKTPIIEGLILRELFQSEYKRQIFRASFRRKRWAKCWGLIKGGIFQIYSNQMSTEAELLIDLSLSTITTKPEIQTSKKHIFLLKNKNKGLKLHFAVYSNEELNKWLEAIIQEQQNTLIMTSSTSSTECPNILQKSSSRASNIIEGSSPPPMIVHVVSGQQQCIVNERFLLYSVNRGEGFNLRRDVYMRVANVVRQLREKGHLFTLVLPPWQGIWHWHNPKLKIFWKELFDIESLNKFVQVMEFNEFIKKKKNSELIIDSIFYLQHYQEGWSESKGFEIKYDIRPCIDANKYYRKSGAKWLGNFSGQILTFNELKCLSIQGQSSTLVDAIIELMNKKQTILVDRTETILHDNFGDVNYWKARMSMNYSKKLKEIGDKFRKEKFPLGSEFICAHLRRGDFVWAHQEIIPSLSGAADKLKDLSNKLGLKNIFICTDGNNEEVNNITSILNKSGLIVDRFISQELSPAEVSIIDQWICAHSKYFIGTHHSTFSFRIHEDREILGHSSETTFNRFCGEKEKEGIECEQPAKWRILLD</sequence>
<organism evidence="17 18">
    <name type="scientific">Meloidogyne enterolobii</name>
    <name type="common">Root-knot nematode worm</name>
    <name type="synonym">Meloidogyne mayaguensis</name>
    <dbReference type="NCBI Taxonomy" id="390850"/>
    <lineage>
        <taxon>Eukaryota</taxon>
        <taxon>Metazoa</taxon>
        <taxon>Ecdysozoa</taxon>
        <taxon>Nematoda</taxon>
        <taxon>Chromadorea</taxon>
        <taxon>Rhabditida</taxon>
        <taxon>Tylenchina</taxon>
        <taxon>Tylenchomorpha</taxon>
        <taxon>Tylenchoidea</taxon>
        <taxon>Meloidogynidae</taxon>
        <taxon>Meloidogyninae</taxon>
        <taxon>Meloidogyne</taxon>
    </lineage>
</organism>
<dbReference type="GO" id="GO:0006004">
    <property type="term" value="P:fucose metabolic process"/>
    <property type="evidence" value="ECO:0007669"/>
    <property type="project" value="UniProtKB-KW"/>
</dbReference>
<dbReference type="InterPro" id="IPR001478">
    <property type="entry name" value="PDZ"/>
</dbReference>
<keyword evidence="7" id="KW-0294">Fucose metabolism</keyword>
<comment type="catalytic activity">
    <reaction evidence="12">
        <text>L-threonyl-[protein] + GDP-beta-L-fucose = 3-O-(alpha-L-fucosyl)-L-threonyl-[protein] + GDP + H(+)</text>
        <dbReference type="Rhea" id="RHEA:70491"/>
        <dbReference type="Rhea" id="RHEA-COMP:11060"/>
        <dbReference type="Rhea" id="RHEA-COMP:17915"/>
        <dbReference type="ChEBI" id="CHEBI:15378"/>
        <dbReference type="ChEBI" id="CHEBI:30013"/>
        <dbReference type="ChEBI" id="CHEBI:57273"/>
        <dbReference type="ChEBI" id="CHEBI:58189"/>
        <dbReference type="ChEBI" id="CHEBI:189631"/>
        <dbReference type="EC" id="2.4.1.221"/>
    </reaction>
    <physiologicalReaction direction="left-to-right" evidence="12">
        <dbReference type="Rhea" id="RHEA:70492"/>
    </physiologicalReaction>
</comment>
<dbReference type="InterPro" id="IPR019378">
    <property type="entry name" value="GDP-Fuc_O-FucTrfase"/>
</dbReference>
<comment type="subcellular location">
    <subcellularLocation>
        <location evidence="1">Endoplasmic reticulum</location>
    </subcellularLocation>
</comment>
<dbReference type="Pfam" id="PF00169">
    <property type="entry name" value="PH"/>
    <property type="match status" value="1"/>
</dbReference>
<dbReference type="PANTHER" id="PTHR13398">
    <property type="entry name" value="GDP-FUCOSE PROTEIN O-FUCOSYLTRANSFERASE 2"/>
    <property type="match status" value="1"/>
</dbReference>
<evidence type="ECO:0000259" key="14">
    <source>
        <dbReference type="PROSITE" id="PS50003"/>
    </source>
</evidence>
<evidence type="ECO:0000256" key="9">
    <source>
        <dbReference type="ARBA" id="ARBA00025803"/>
    </source>
</evidence>
<keyword evidence="6" id="KW-0256">Endoplasmic reticulum</keyword>
<dbReference type="SMART" id="SM00454">
    <property type="entry name" value="SAM"/>
    <property type="match status" value="1"/>
</dbReference>
<feature type="domain" description="SAM" evidence="15">
    <location>
        <begin position="23"/>
        <end position="88"/>
    </location>
</feature>
<dbReference type="PROSITE" id="PS50106">
    <property type="entry name" value="PDZ"/>
    <property type="match status" value="1"/>
</dbReference>
<keyword evidence="8" id="KW-0119">Carbohydrate metabolism</keyword>
<evidence type="ECO:0000256" key="6">
    <source>
        <dbReference type="ARBA" id="ARBA00022824"/>
    </source>
</evidence>
<reference evidence="17 18" key="1">
    <citation type="submission" date="2020-08" db="EMBL/GenBank/DDBJ databases">
        <authorList>
            <person name="Koutsovoulos G."/>
            <person name="Danchin GJ E."/>
        </authorList>
    </citation>
    <scope>NUCLEOTIDE SEQUENCE [LARGE SCALE GENOMIC DNA]</scope>
</reference>
<dbReference type="InterPro" id="IPR013761">
    <property type="entry name" value="SAM/pointed_sf"/>
</dbReference>
<comment type="similarity">
    <text evidence="3">Belongs to the CNKSR family.</text>
</comment>
<dbReference type="SUPFAM" id="SSF50729">
    <property type="entry name" value="PH domain-like"/>
    <property type="match status" value="1"/>
</dbReference>
<name>A0A6V7X9V3_MELEN</name>
<evidence type="ECO:0000256" key="7">
    <source>
        <dbReference type="ARBA" id="ARBA00023253"/>
    </source>
</evidence>
<dbReference type="InterPro" id="IPR001849">
    <property type="entry name" value="PH_domain"/>
</dbReference>
<dbReference type="GO" id="GO:0005783">
    <property type="term" value="C:endoplasmic reticulum"/>
    <property type="evidence" value="ECO:0007669"/>
    <property type="project" value="UniProtKB-SubCell"/>
</dbReference>
<gene>
    <name evidence="17" type="ORF">MENT_LOCUS49077</name>
</gene>
<dbReference type="CDD" id="cd11298">
    <property type="entry name" value="O-FucT-2"/>
    <property type="match status" value="1"/>
</dbReference>
<evidence type="ECO:0000256" key="11">
    <source>
        <dbReference type="ARBA" id="ARBA00033083"/>
    </source>
</evidence>
<proteinExistence type="inferred from homology"/>
<evidence type="ECO:0000256" key="10">
    <source>
        <dbReference type="ARBA" id="ARBA00026232"/>
    </source>
</evidence>
<dbReference type="Pfam" id="PF07647">
    <property type="entry name" value="SAM_2"/>
    <property type="match status" value="1"/>
</dbReference>
<dbReference type="EC" id="2.4.1.221" evidence="4"/>
<dbReference type="SUPFAM" id="SSF50156">
    <property type="entry name" value="PDZ domain-like"/>
    <property type="match status" value="1"/>
</dbReference>
<dbReference type="InterPro" id="IPR001660">
    <property type="entry name" value="SAM"/>
</dbReference>
<dbReference type="InterPro" id="IPR011993">
    <property type="entry name" value="PH-like_dom_sf"/>
</dbReference>
<dbReference type="Gene3D" id="2.30.29.30">
    <property type="entry name" value="Pleckstrin-homology domain (PH domain)/Phosphotyrosine-binding domain (PTB)"/>
    <property type="match status" value="1"/>
</dbReference>
<dbReference type="Gene3D" id="3.40.50.11340">
    <property type="match status" value="1"/>
</dbReference>
<feature type="domain" description="PH" evidence="14">
    <location>
        <begin position="728"/>
        <end position="839"/>
    </location>
</feature>
<dbReference type="Gene3D" id="1.10.150.50">
    <property type="entry name" value="Transcription Factor, Ets-1"/>
    <property type="match status" value="1"/>
</dbReference>
<dbReference type="InterPro" id="IPR017874">
    <property type="entry name" value="CRIC_domain"/>
</dbReference>
<dbReference type="SUPFAM" id="SSF47769">
    <property type="entry name" value="SAM/Pointed domain"/>
    <property type="match status" value="1"/>
</dbReference>
<keyword evidence="5" id="KW-0808">Transferase</keyword>
<feature type="domain" description="PDZ" evidence="16">
    <location>
        <begin position="230"/>
        <end position="284"/>
    </location>
</feature>
<dbReference type="SMART" id="SM00233">
    <property type="entry name" value="PH"/>
    <property type="match status" value="1"/>
</dbReference>
<dbReference type="InterPro" id="IPR045130">
    <property type="entry name" value="OFUT2-like"/>
</dbReference>
<dbReference type="GO" id="GO:0046922">
    <property type="term" value="F:peptide-O-fucosyltransferase activity"/>
    <property type="evidence" value="ECO:0007669"/>
    <property type="project" value="UniProtKB-EC"/>
</dbReference>
<dbReference type="PANTHER" id="PTHR13398:SF0">
    <property type="entry name" value="GDP-FUCOSE PROTEIN O-FUCOSYLTRANSFERASE 2"/>
    <property type="match status" value="1"/>
</dbReference>
<comment type="similarity">
    <text evidence="9">Belongs to the glycosyltransferase 68 family.</text>
</comment>
<evidence type="ECO:0000256" key="1">
    <source>
        <dbReference type="ARBA" id="ARBA00004240"/>
    </source>
</evidence>
<comment type="catalytic activity">
    <reaction evidence="13">
        <text>L-seryl-[protein] + GDP-beta-L-fucose = 3-O-(alpha-L-fucosyl)-L-seryl-[protein] + GDP + H(+)</text>
        <dbReference type="Rhea" id="RHEA:63644"/>
        <dbReference type="Rhea" id="RHEA-COMP:9863"/>
        <dbReference type="Rhea" id="RHEA-COMP:17914"/>
        <dbReference type="ChEBI" id="CHEBI:15378"/>
        <dbReference type="ChEBI" id="CHEBI:29999"/>
        <dbReference type="ChEBI" id="CHEBI:57273"/>
        <dbReference type="ChEBI" id="CHEBI:58189"/>
        <dbReference type="ChEBI" id="CHEBI:189632"/>
        <dbReference type="EC" id="2.4.1.221"/>
    </reaction>
    <physiologicalReaction direction="left-to-right" evidence="13">
        <dbReference type="Rhea" id="RHEA:63645"/>
    </physiologicalReaction>
</comment>
<dbReference type="EMBL" id="CAJEWN010001262">
    <property type="protein sequence ID" value="CAD2195955.1"/>
    <property type="molecule type" value="Genomic_DNA"/>
</dbReference>
<evidence type="ECO:0000259" key="15">
    <source>
        <dbReference type="PROSITE" id="PS50105"/>
    </source>
</evidence>
<evidence type="ECO:0000256" key="8">
    <source>
        <dbReference type="ARBA" id="ARBA00023277"/>
    </source>
</evidence>
<accession>A0A6V7X9V3</accession>
<evidence type="ECO:0000256" key="13">
    <source>
        <dbReference type="ARBA" id="ARBA00048647"/>
    </source>
</evidence>
<evidence type="ECO:0000259" key="16">
    <source>
        <dbReference type="PROSITE" id="PS50106"/>
    </source>
</evidence>
<dbReference type="Gene3D" id="2.30.42.10">
    <property type="match status" value="1"/>
</dbReference>
<dbReference type="PROSITE" id="PS50105">
    <property type="entry name" value="SAM_DOMAIN"/>
    <property type="match status" value="1"/>
</dbReference>
<evidence type="ECO:0000313" key="18">
    <source>
        <dbReference type="Proteomes" id="UP000580250"/>
    </source>
</evidence>
<dbReference type="InterPro" id="IPR036034">
    <property type="entry name" value="PDZ_sf"/>
</dbReference>
<dbReference type="Proteomes" id="UP000580250">
    <property type="component" value="Unassembled WGS sequence"/>
</dbReference>
<evidence type="ECO:0000313" key="17">
    <source>
        <dbReference type="EMBL" id="CAD2195955.1"/>
    </source>
</evidence>